<dbReference type="Pfam" id="PF02518">
    <property type="entry name" value="HATPase_c"/>
    <property type="match status" value="1"/>
</dbReference>
<dbReference type="OrthoDB" id="227596at2"/>
<dbReference type="Gene3D" id="1.20.5.1930">
    <property type="match status" value="1"/>
</dbReference>
<dbReference type="PANTHER" id="PTHR24421:SF10">
    <property type="entry name" value="NITRATE_NITRITE SENSOR PROTEIN NARQ"/>
    <property type="match status" value="1"/>
</dbReference>
<feature type="transmembrane region" description="Helical" evidence="9">
    <location>
        <begin position="6"/>
        <end position="27"/>
    </location>
</feature>
<comment type="caution">
    <text evidence="11">The sequence shown here is derived from an EMBL/GenBank/DDBJ whole genome shotgun (WGS) entry which is preliminary data.</text>
</comment>
<dbReference type="SMART" id="SM00387">
    <property type="entry name" value="HATPase_c"/>
    <property type="match status" value="1"/>
</dbReference>
<dbReference type="SUPFAM" id="SSF55874">
    <property type="entry name" value="ATPase domain of HSP90 chaperone/DNA topoisomerase II/histidine kinase"/>
    <property type="match status" value="1"/>
</dbReference>
<evidence type="ECO:0000256" key="6">
    <source>
        <dbReference type="ARBA" id="ARBA00022777"/>
    </source>
</evidence>
<evidence type="ECO:0000256" key="8">
    <source>
        <dbReference type="ARBA" id="ARBA00023012"/>
    </source>
</evidence>
<evidence type="ECO:0000256" key="9">
    <source>
        <dbReference type="SAM" id="Phobius"/>
    </source>
</evidence>
<dbReference type="InterPro" id="IPR036890">
    <property type="entry name" value="HATPase_C_sf"/>
</dbReference>
<dbReference type="InterPro" id="IPR003594">
    <property type="entry name" value="HATPase_dom"/>
</dbReference>
<evidence type="ECO:0000256" key="4">
    <source>
        <dbReference type="ARBA" id="ARBA00022679"/>
    </source>
</evidence>
<evidence type="ECO:0000256" key="7">
    <source>
        <dbReference type="ARBA" id="ARBA00022840"/>
    </source>
</evidence>
<accession>A0A4R6VT51</accession>
<feature type="transmembrane region" description="Helical" evidence="9">
    <location>
        <begin position="34"/>
        <end position="55"/>
    </location>
</feature>
<name>A0A4R6VT51_9PSEU</name>
<dbReference type="RefSeq" id="WP_133826088.1">
    <property type="nucleotide sequence ID" value="NZ_BAABHR010000053.1"/>
</dbReference>
<dbReference type="GO" id="GO:0016020">
    <property type="term" value="C:membrane"/>
    <property type="evidence" value="ECO:0007669"/>
    <property type="project" value="InterPro"/>
</dbReference>
<proteinExistence type="predicted"/>
<organism evidence="11 12">
    <name type="scientific">Actinomycetospora succinea</name>
    <dbReference type="NCBI Taxonomy" id="663603"/>
    <lineage>
        <taxon>Bacteria</taxon>
        <taxon>Bacillati</taxon>
        <taxon>Actinomycetota</taxon>
        <taxon>Actinomycetes</taxon>
        <taxon>Pseudonocardiales</taxon>
        <taxon>Pseudonocardiaceae</taxon>
        <taxon>Actinomycetospora</taxon>
    </lineage>
</organism>
<keyword evidence="12" id="KW-1185">Reference proteome</keyword>
<dbReference type="InterPro" id="IPR050482">
    <property type="entry name" value="Sensor_HK_TwoCompSys"/>
</dbReference>
<sequence length="380" mass="40111">MTRRQWAVDLGVALLTGVFMTGIVLFFPRQIGTLLDLGTPALLAVVVLSTVVLVFRRRAPVAVTVVVALLSVLFPGSWFGYVALYSAGAYARRWTLWLLAPLVVAASFVGDRGWVDFRFNDHAFLLFVASLVTLAGLYVGTRREAIAGAVERADRAEREQELLAEQARADERVRLAGEMHDVVTHRINLMVLQAGALGVRSDDPAVHDAAEDLRRAGVQALAEMRDLVGVLRAGRTPGSDAADVPADELEGLDGLIGESRRVGVDAALEVTGDPAGPAPTVRRTLHRVVQEALTNARKHAPGAAVRVGVRHEDGRVCATITNGPADTPAVPDTTGGGVGLDGLRRRVGLVGGTFAAGPTDDGGFRVAVVLPADVPTGEPA</sequence>
<dbReference type="InterPro" id="IPR011712">
    <property type="entry name" value="Sig_transdc_His_kin_sub3_dim/P"/>
</dbReference>
<dbReference type="GO" id="GO:0005524">
    <property type="term" value="F:ATP binding"/>
    <property type="evidence" value="ECO:0007669"/>
    <property type="project" value="UniProtKB-KW"/>
</dbReference>
<dbReference type="PANTHER" id="PTHR24421">
    <property type="entry name" value="NITRATE/NITRITE SENSOR PROTEIN NARX-RELATED"/>
    <property type="match status" value="1"/>
</dbReference>
<dbReference type="CDD" id="cd16917">
    <property type="entry name" value="HATPase_UhpB-NarQ-NarX-like"/>
    <property type="match status" value="1"/>
</dbReference>
<dbReference type="AlphaFoldDB" id="A0A4R6VT51"/>
<keyword evidence="3" id="KW-0597">Phosphoprotein</keyword>
<evidence type="ECO:0000256" key="5">
    <source>
        <dbReference type="ARBA" id="ARBA00022741"/>
    </source>
</evidence>
<evidence type="ECO:0000256" key="2">
    <source>
        <dbReference type="ARBA" id="ARBA00012438"/>
    </source>
</evidence>
<dbReference type="Pfam" id="PF07730">
    <property type="entry name" value="HisKA_3"/>
    <property type="match status" value="1"/>
</dbReference>
<dbReference type="EMBL" id="SNYO01000002">
    <property type="protein sequence ID" value="TDQ63120.1"/>
    <property type="molecule type" value="Genomic_DNA"/>
</dbReference>
<protein>
    <recommendedName>
        <fullName evidence="2">histidine kinase</fullName>
        <ecNumber evidence="2">2.7.13.3</ecNumber>
    </recommendedName>
</protein>
<feature type="transmembrane region" description="Helical" evidence="9">
    <location>
        <begin position="61"/>
        <end position="82"/>
    </location>
</feature>
<keyword evidence="9" id="KW-0472">Membrane</keyword>
<dbReference type="Proteomes" id="UP000295705">
    <property type="component" value="Unassembled WGS sequence"/>
</dbReference>
<keyword evidence="5" id="KW-0547">Nucleotide-binding</keyword>
<keyword evidence="9" id="KW-1133">Transmembrane helix</keyword>
<evidence type="ECO:0000259" key="10">
    <source>
        <dbReference type="SMART" id="SM00387"/>
    </source>
</evidence>
<keyword evidence="4" id="KW-0808">Transferase</keyword>
<keyword evidence="9" id="KW-0812">Transmembrane</keyword>
<evidence type="ECO:0000313" key="12">
    <source>
        <dbReference type="Proteomes" id="UP000295705"/>
    </source>
</evidence>
<feature type="transmembrane region" description="Helical" evidence="9">
    <location>
        <begin position="94"/>
        <end position="110"/>
    </location>
</feature>
<comment type="catalytic activity">
    <reaction evidence="1">
        <text>ATP + protein L-histidine = ADP + protein N-phospho-L-histidine.</text>
        <dbReference type="EC" id="2.7.13.3"/>
    </reaction>
</comment>
<keyword evidence="7" id="KW-0067">ATP-binding</keyword>
<feature type="transmembrane region" description="Helical" evidence="9">
    <location>
        <begin position="122"/>
        <end position="140"/>
    </location>
</feature>
<evidence type="ECO:0000313" key="11">
    <source>
        <dbReference type="EMBL" id="TDQ63120.1"/>
    </source>
</evidence>
<keyword evidence="8" id="KW-0902">Two-component regulatory system</keyword>
<reference evidence="11 12" key="1">
    <citation type="submission" date="2019-03" db="EMBL/GenBank/DDBJ databases">
        <title>Genomic Encyclopedia of Type Strains, Phase IV (KMG-IV): sequencing the most valuable type-strain genomes for metagenomic binning, comparative biology and taxonomic classification.</title>
        <authorList>
            <person name="Goeker M."/>
        </authorList>
    </citation>
    <scope>NUCLEOTIDE SEQUENCE [LARGE SCALE GENOMIC DNA]</scope>
    <source>
        <strain evidence="11 12">DSM 45775</strain>
    </source>
</reference>
<dbReference type="EC" id="2.7.13.3" evidence="2"/>
<feature type="domain" description="Histidine kinase/HSP90-like ATPase" evidence="10">
    <location>
        <begin position="280"/>
        <end position="374"/>
    </location>
</feature>
<evidence type="ECO:0000256" key="1">
    <source>
        <dbReference type="ARBA" id="ARBA00000085"/>
    </source>
</evidence>
<keyword evidence="6 11" id="KW-0418">Kinase</keyword>
<dbReference type="GO" id="GO:0000155">
    <property type="term" value="F:phosphorelay sensor kinase activity"/>
    <property type="evidence" value="ECO:0007669"/>
    <property type="project" value="InterPro"/>
</dbReference>
<gene>
    <name evidence="11" type="ORF">EV188_102777</name>
</gene>
<dbReference type="GO" id="GO:0046983">
    <property type="term" value="F:protein dimerization activity"/>
    <property type="evidence" value="ECO:0007669"/>
    <property type="project" value="InterPro"/>
</dbReference>
<evidence type="ECO:0000256" key="3">
    <source>
        <dbReference type="ARBA" id="ARBA00022553"/>
    </source>
</evidence>
<dbReference type="Gene3D" id="3.30.565.10">
    <property type="entry name" value="Histidine kinase-like ATPase, C-terminal domain"/>
    <property type="match status" value="1"/>
</dbReference>